<feature type="chain" id="PRO_5044205019" description="IS1 encoded protein" evidence="2">
    <location>
        <begin position="21"/>
        <end position="75"/>
    </location>
</feature>
<accession>A0AB36PAI2</accession>
<feature type="compositionally biased region" description="Polar residues" evidence="1">
    <location>
        <begin position="30"/>
        <end position="51"/>
    </location>
</feature>
<evidence type="ECO:0000313" key="3">
    <source>
        <dbReference type="EMBL" id="OXB26791.1"/>
    </source>
</evidence>
<feature type="signal peptide" evidence="2">
    <location>
        <begin position="1"/>
        <end position="20"/>
    </location>
</feature>
<sequence length="75" mass="8118">MPCFTAMRAEIALMSGSAFAVTHHAFSSGAGRTSDGNGSHASTLKSPSYTKSVSWQHYPLRRLNTVPKESQILSY</sequence>
<gene>
    <name evidence="3" type="ORF">SF301_3217</name>
</gene>
<name>A0AB36PAI2_SHIFL</name>
<feature type="region of interest" description="Disordered" evidence="1">
    <location>
        <begin position="29"/>
        <end position="51"/>
    </location>
</feature>
<evidence type="ECO:0000256" key="2">
    <source>
        <dbReference type="SAM" id="SignalP"/>
    </source>
</evidence>
<dbReference type="EMBL" id="NEDR01000002">
    <property type="protein sequence ID" value="OXB26791.1"/>
    <property type="molecule type" value="Genomic_DNA"/>
</dbReference>
<evidence type="ECO:0008006" key="5">
    <source>
        <dbReference type="Google" id="ProtNLM"/>
    </source>
</evidence>
<evidence type="ECO:0000313" key="4">
    <source>
        <dbReference type="Proteomes" id="UP000198358"/>
    </source>
</evidence>
<protein>
    <recommendedName>
        <fullName evidence="5">IS1 encoded protein</fullName>
    </recommendedName>
</protein>
<evidence type="ECO:0000256" key="1">
    <source>
        <dbReference type="SAM" id="MobiDB-lite"/>
    </source>
</evidence>
<proteinExistence type="predicted"/>
<reference evidence="3 4" key="1">
    <citation type="submission" date="2017-04" db="EMBL/GenBank/DDBJ databases">
        <title>Shigella flexneri 2a str. 301 Sequencing.</title>
        <authorList>
            <person name="Zhu Z."/>
        </authorList>
    </citation>
    <scope>NUCLEOTIDE SEQUENCE [LARGE SCALE GENOMIC DNA]</scope>
    <source>
        <strain evidence="3 4">301</strain>
    </source>
</reference>
<keyword evidence="2" id="KW-0732">Signal</keyword>
<dbReference type="AlphaFoldDB" id="A0AB36PAI2"/>
<organism evidence="3 4">
    <name type="scientific">Shigella flexneri 2a str. 301</name>
    <dbReference type="NCBI Taxonomy" id="198214"/>
    <lineage>
        <taxon>Bacteria</taxon>
        <taxon>Pseudomonadati</taxon>
        <taxon>Pseudomonadota</taxon>
        <taxon>Gammaproteobacteria</taxon>
        <taxon>Enterobacterales</taxon>
        <taxon>Enterobacteriaceae</taxon>
        <taxon>Shigella</taxon>
    </lineage>
</organism>
<comment type="caution">
    <text evidence="3">The sequence shown here is derived from an EMBL/GenBank/DDBJ whole genome shotgun (WGS) entry which is preliminary data.</text>
</comment>
<dbReference type="Proteomes" id="UP000198358">
    <property type="component" value="Unassembled WGS sequence"/>
</dbReference>